<evidence type="ECO:0000256" key="1">
    <source>
        <dbReference type="SAM" id="MobiDB-lite"/>
    </source>
</evidence>
<evidence type="ECO:0000313" key="2">
    <source>
        <dbReference type="EMBL" id="KAB2345743.1"/>
    </source>
</evidence>
<feature type="region of interest" description="Disordered" evidence="1">
    <location>
        <begin position="83"/>
        <end position="117"/>
    </location>
</feature>
<accession>A0A6H9YVW0</accession>
<dbReference type="OrthoDB" id="3482301at2"/>
<comment type="caution">
    <text evidence="2">The sequence shown here is derived from an EMBL/GenBank/DDBJ whole genome shotgun (WGS) entry which is preliminary data.</text>
</comment>
<keyword evidence="3" id="KW-1185">Reference proteome</keyword>
<reference evidence="2 3" key="1">
    <citation type="submission" date="2019-09" db="EMBL/GenBank/DDBJ databases">
        <title>Actinomadura physcomitrii sp. nov., a novel actinomycete isolated from moss [Physcomitrium sphaericum (Ludw) Fuernr].</title>
        <authorList>
            <person name="Zhuang X."/>
            <person name="Liu C."/>
        </authorList>
    </citation>
    <scope>NUCLEOTIDE SEQUENCE [LARGE SCALE GENOMIC DNA]</scope>
    <source>
        <strain evidence="2 3">HMC1</strain>
    </source>
</reference>
<proteinExistence type="predicted"/>
<evidence type="ECO:0000313" key="3">
    <source>
        <dbReference type="Proteomes" id="UP000468735"/>
    </source>
</evidence>
<feature type="compositionally biased region" description="Low complexity" evidence="1">
    <location>
        <begin position="105"/>
        <end position="117"/>
    </location>
</feature>
<dbReference type="AlphaFoldDB" id="A0A6H9YVW0"/>
<protein>
    <submittedName>
        <fullName evidence="2">Uncharacterized protein</fullName>
    </submittedName>
</protein>
<dbReference type="EMBL" id="WBMT01000013">
    <property type="protein sequence ID" value="KAB2345743.1"/>
    <property type="molecule type" value="Genomic_DNA"/>
</dbReference>
<sequence>MVSALSLSVVSCSSDDDDAITAYCVTQDDGTSLGTPAPFPTEGPDGYRVVGEYNCDDPDAGRSSHASYFWYYGGVRNASGRVSAGSTVMPSSTNITSAEGKTIRSGFGSSSSGSSGG</sequence>
<gene>
    <name evidence="2" type="ORF">F8566_27290</name>
</gene>
<name>A0A6H9YVW0_9ACTN</name>
<dbReference type="Proteomes" id="UP000468735">
    <property type="component" value="Unassembled WGS sequence"/>
</dbReference>
<organism evidence="2 3">
    <name type="scientific">Actinomadura rudentiformis</name>
    <dbReference type="NCBI Taxonomy" id="359158"/>
    <lineage>
        <taxon>Bacteria</taxon>
        <taxon>Bacillati</taxon>
        <taxon>Actinomycetota</taxon>
        <taxon>Actinomycetes</taxon>
        <taxon>Streptosporangiales</taxon>
        <taxon>Thermomonosporaceae</taxon>
        <taxon>Actinomadura</taxon>
    </lineage>
</organism>
<feature type="compositionally biased region" description="Polar residues" evidence="1">
    <location>
        <begin position="84"/>
        <end position="99"/>
    </location>
</feature>